<evidence type="ECO:0000256" key="12">
    <source>
        <dbReference type="ARBA" id="ARBA00023002"/>
    </source>
</evidence>
<feature type="binding site" evidence="19">
    <location>
        <position position="75"/>
    </location>
    <ligand>
        <name>Ca(2+)</name>
        <dbReference type="ChEBI" id="CHEBI:29108"/>
        <label>1</label>
    </ligand>
</feature>
<dbReference type="GO" id="GO:0140825">
    <property type="term" value="F:lactoperoxidase activity"/>
    <property type="evidence" value="ECO:0007669"/>
    <property type="project" value="UniProtKB-EC"/>
</dbReference>
<dbReference type="Proteomes" id="UP000091857">
    <property type="component" value="Chromosome 15"/>
</dbReference>
<feature type="active site" description="Proton acceptor" evidence="17">
    <location>
        <position position="67"/>
    </location>
</feature>
<dbReference type="PRINTS" id="PR00458">
    <property type="entry name" value="PEROXIDASE"/>
</dbReference>
<evidence type="ECO:0000256" key="6">
    <source>
        <dbReference type="ARBA" id="ARBA00022525"/>
    </source>
</evidence>
<dbReference type="InterPro" id="IPR033905">
    <property type="entry name" value="Secretory_peroxidase"/>
</dbReference>
<evidence type="ECO:0000256" key="9">
    <source>
        <dbReference type="ARBA" id="ARBA00022723"/>
    </source>
</evidence>
<organism evidence="24 25">
    <name type="scientific">Manihot esculenta</name>
    <name type="common">Cassava</name>
    <name type="synonym">Jatropha manihot</name>
    <dbReference type="NCBI Taxonomy" id="3983"/>
    <lineage>
        <taxon>Eukaryota</taxon>
        <taxon>Viridiplantae</taxon>
        <taxon>Streptophyta</taxon>
        <taxon>Embryophyta</taxon>
        <taxon>Tracheophyta</taxon>
        <taxon>Spermatophyta</taxon>
        <taxon>Magnoliopsida</taxon>
        <taxon>eudicotyledons</taxon>
        <taxon>Gunneridae</taxon>
        <taxon>Pentapetalae</taxon>
        <taxon>rosids</taxon>
        <taxon>fabids</taxon>
        <taxon>Malpighiales</taxon>
        <taxon>Euphorbiaceae</taxon>
        <taxon>Crotonoideae</taxon>
        <taxon>Manihoteae</taxon>
        <taxon>Manihot</taxon>
    </lineage>
</organism>
<dbReference type="GO" id="GO:0009505">
    <property type="term" value="C:plant-type cell wall"/>
    <property type="evidence" value="ECO:0000318"/>
    <property type="project" value="GO_Central"/>
</dbReference>
<evidence type="ECO:0000313" key="25">
    <source>
        <dbReference type="Proteomes" id="UP000091857"/>
    </source>
</evidence>
<feature type="domain" description="Plant heme peroxidase family profile" evidence="23">
    <location>
        <begin position="26"/>
        <end position="327"/>
    </location>
</feature>
<evidence type="ECO:0000256" key="17">
    <source>
        <dbReference type="PIRSR" id="PIRSR600823-1"/>
    </source>
</evidence>
<comment type="similarity">
    <text evidence="22">Belongs to the peroxidase family. Classical plant (class III) peroxidase subfamily.</text>
</comment>
<keyword evidence="14 21" id="KW-1015">Disulfide bond</keyword>
<dbReference type="OMA" id="NICPEVV"/>
<keyword evidence="8 22" id="KW-0349">Heme</keyword>
<dbReference type="GO" id="GO:0005576">
    <property type="term" value="C:extracellular region"/>
    <property type="evidence" value="ECO:0007669"/>
    <property type="project" value="UniProtKB-SubCell"/>
</dbReference>
<feature type="site" description="Transition state stabilizer" evidence="20">
    <location>
        <position position="63"/>
    </location>
</feature>
<feature type="disulfide bond" evidence="21">
    <location>
        <begin position="69"/>
        <end position="74"/>
    </location>
</feature>
<feature type="binding site" evidence="19">
    <location>
        <position position="68"/>
    </location>
    <ligand>
        <name>Ca(2+)</name>
        <dbReference type="ChEBI" id="CHEBI:29108"/>
        <label>1</label>
    </ligand>
</feature>
<evidence type="ECO:0000256" key="4">
    <source>
        <dbReference type="ARBA" id="ARBA00006873"/>
    </source>
</evidence>
<dbReference type="Gene3D" id="1.10.520.10">
    <property type="match status" value="1"/>
</dbReference>
<dbReference type="CDD" id="cd00693">
    <property type="entry name" value="secretory_peroxidase"/>
    <property type="match status" value="1"/>
</dbReference>
<comment type="catalytic activity">
    <reaction evidence="1 22">
        <text>2 a phenolic donor + H2O2 = 2 a phenolic radical donor + 2 H2O</text>
        <dbReference type="Rhea" id="RHEA:56136"/>
        <dbReference type="ChEBI" id="CHEBI:15377"/>
        <dbReference type="ChEBI" id="CHEBI:16240"/>
        <dbReference type="ChEBI" id="CHEBI:139520"/>
        <dbReference type="ChEBI" id="CHEBI:139521"/>
        <dbReference type="EC" id="1.11.1.7"/>
    </reaction>
</comment>
<reference evidence="25" key="1">
    <citation type="journal article" date="2016" name="Nat. Biotechnol.">
        <title>Sequencing wild and cultivated cassava and related species reveals extensive interspecific hybridization and genetic diversity.</title>
        <authorList>
            <person name="Bredeson J.V."/>
            <person name="Lyons J.B."/>
            <person name="Prochnik S.E."/>
            <person name="Wu G.A."/>
            <person name="Ha C.M."/>
            <person name="Edsinger-Gonzales E."/>
            <person name="Grimwood J."/>
            <person name="Schmutz J."/>
            <person name="Rabbi I.Y."/>
            <person name="Egesi C."/>
            <person name="Nauluvula P."/>
            <person name="Lebot V."/>
            <person name="Ndunguru J."/>
            <person name="Mkamilo G."/>
            <person name="Bart R.S."/>
            <person name="Setter T.L."/>
            <person name="Gleadow R.M."/>
            <person name="Kulakow P."/>
            <person name="Ferguson M.E."/>
            <person name="Rounsley S."/>
            <person name="Rokhsar D.S."/>
        </authorList>
    </citation>
    <scope>NUCLEOTIDE SEQUENCE [LARGE SCALE GENOMIC DNA]</scope>
    <source>
        <strain evidence="25">cv. AM560-2</strain>
    </source>
</reference>
<gene>
    <name evidence="24" type="ORF">MANES_15G103900v8</name>
</gene>
<dbReference type="AlphaFoldDB" id="A0A2C9UGM3"/>
<dbReference type="STRING" id="3983.A0A2C9UGM3"/>
<keyword evidence="7 22" id="KW-0575">Peroxidase</keyword>
<dbReference type="Pfam" id="PF00141">
    <property type="entry name" value="peroxidase"/>
    <property type="match status" value="1"/>
</dbReference>
<feature type="binding site" evidence="19">
    <location>
        <position position="86"/>
    </location>
    <ligand>
        <name>Ca(2+)</name>
        <dbReference type="ChEBI" id="CHEBI:29108"/>
        <label>1</label>
    </ligand>
</feature>
<protein>
    <recommendedName>
        <fullName evidence="5 22">Peroxidase</fullName>
        <ecNumber evidence="5 22">1.11.1.7</ecNumber>
    </recommendedName>
</protein>
<dbReference type="PANTHER" id="PTHR31388">
    <property type="entry name" value="PEROXIDASE 72-RELATED"/>
    <property type="match status" value="1"/>
</dbReference>
<dbReference type="PRINTS" id="PR00461">
    <property type="entry name" value="PLPEROXIDASE"/>
</dbReference>
<dbReference type="PROSITE" id="PS00436">
    <property type="entry name" value="PEROXIDASE_2"/>
    <property type="match status" value="1"/>
</dbReference>
<dbReference type="GO" id="GO:0042744">
    <property type="term" value="P:hydrogen peroxide catabolic process"/>
    <property type="evidence" value="ECO:0007669"/>
    <property type="project" value="UniProtKB-KW"/>
</dbReference>
<evidence type="ECO:0000256" key="18">
    <source>
        <dbReference type="PIRSR" id="PIRSR600823-2"/>
    </source>
</evidence>
<dbReference type="SUPFAM" id="SSF48113">
    <property type="entry name" value="Heme-dependent peroxidases"/>
    <property type="match status" value="1"/>
</dbReference>
<evidence type="ECO:0000256" key="11">
    <source>
        <dbReference type="ARBA" id="ARBA00022837"/>
    </source>
</evidence>
<dbReference type="InterPro" id="IPR000823">
    <property type="entry name" value="Peroxidase_pln"/>
</dbReference>
<dbReference type="GO" id="GO:0006979">
    <property type="term" value="P:response to oxidative stress"/>
    <property type="evidence" value="ECO:0007669"/>
    <property type="project" value="UniProtKB-UniRule"/>
</dbReference>
<evidence type="ECO:0000256" key="16">
    <source>
        <dbReference type="ARBA" id="ARBA00023324"/>
    </source>
</evidence>
<proteinExistence type="inferred from homology"/>
<dbReference type="OrthoDB" id="2113341at2759"/>
<dbReference type="EMBL" id="CM004401">
    <property type="protein sequence ID" value="OAY28913.1"/>
    <property type="molecule type" value="Genomic_DNA"/>
</dbReference>
<dbReference type="EC" id="1.11.1.7" evidence="5 22"/>
<evidence type="ECO:0000256" key="22">
    <source>
        <dbReference type="RuleBase" id="RU362060"/>
    </source>
</evidence>
<evidence type="ECO:0000256" key="19">
    <source>
        <dbReference type="PIRSR" id="PIRSR600823-3"/>
    </source>
</evidence>
<comment type="function">
    <text evidence="2">Removal of H(2)O(2), oxidation of toxic reductants, biosynthesis and degradation of lignin, suberization, auxin catabolism, response to environmental stresses such as wounding, pathogen attack and oxidative stress. These functions might be dependent on each isozyme/isoform in each plant tissue.</text>
</comment>
<keyword evidence="15" id="KW-0325">Glycoprotein</keyword>
<feature type="chain" id="PRO_5011834110" description="Peroxidase" evidence="22">
    <location>
        <begin position="26"/>
        <end position="328"/>
    </location>
</feature>
<evidence type="ECO:0000313" key="24">
    <source>
        <dbReference type="EMBL" id="OAY28913.1"/>
    </source>
</evidence>
<sequence>MKRSTSYQCLSVFVTVLTLCVAVRTQLTADFYSKTCPTLPQIVRRVVLNAIKTEMRMAASLLRLHFHDCFVNGCDGSVLLDGTDVEKFSAANLNSARGFEVVDAIKSAVESQCSGVVSCADILALAARDSTLLSGGPSWKVLLGRRDGTVSSKAQANISLPSPFDNLDAIIAKYAAVGLNITDVVSLSGGHTIGLAKCATFSNRLFNFSGTGAPDNTLESSMLSDLQNLCPINGDGNKTTVFDRDSADLFDNHYFKNLVNNRGLLGSDQVLFSSSLADSTTKSIVESYSSNNKLFFDDFANSMIKMGNISPLTGSSGEIRKNCRVVNS</sequence>
<dbReference type="PROSITE" id="PS50873">
    <property type="entry name" value="PEROXIDASE_4"/>
    <property type="match status" value="1"/>
</dbReference>
<name>A0A2C9UGM3_MANES</name>
<dbReference type="FunFam" id="1.10.520.10:FF:000006">
    <property type="entry name" value="Peroxidase"/>
    <property type="match status" value="1"/>
</dbReference>
<keyword evidence="13 19" id="KW-0408">Iron</keyword>
<keyword evidence="16 22" id="KW-0376">Hydrogen peroxide</keyword>
<keyword evidence="9 19" id="KW-0479">Metal-binding</keyword>
<comment type="cofactor">
    <cofactor evidence="19 22">
        <name>Ca(2+)</name>
        <dbReference type="ChEBI" id="CHEBI:29108"/>
    </cofactor>
    <text evidence="19 22">Binds 2 calcium ions per subunit.</text>
</comment>
<keyword evidence="10 22" id="KW-0732">Signal</keyword>
<comment type="similarity">
    <text evidence="4">Belongs to the peroxidase family. Ascorbate peroxidase subfamily.</text>
</comment>
<feature type="disulfide bond" evidence="21">
    <location>
        <begin position="36"/>
        <end position="113"/>
    </location>
</feature>
<comment type="cofactor">
    <cofactor evidence="19 22">
        <name>heme b</name>
        <dbReference type="ChEBI" id="CHEBI:60344"/>
    </cofactor>
    <text evidence="19 22">Binds 1 heme b (iron(II)-protoporphyrin IX) group per subunit.</text>
</comment>
<evidence type="ECO:0000256" key="14">
    <source>
        <dbReference type="ARBA" id="ARBA00023157"/>
    </source>
</evidence>
<keyword evidence="6 22" id="KW-0964">Secreted</keyword>
<evidence type="ECO:0000256" key="7">
    <source>
        <dbReference type="ARBA" id="ARBA00022559"/>
    </source>
</evidence>
<keyword evidence="12 22" id="KW-0560">Oxidoreductase</keyword>
<keyword evidence="25" id="KW-1185">Reference proteome</keyword>
<feature type="binding site" description="axial binding residue" evidence="19">
    <location>
        <position position="191"/>
    </location>
    <ligand>
        <name>heme b</name>
        <dbReference type="ChEBI" id="CHEBI:60344"/>
    </ligand>
    <ligandPart>
        <name>Fe</name>
        <dbReference type="ChEBI" id="CHEBI:18248"/>
    </ligandPart>
</feature>
<dbReference type="Gramene" id="Manes.15G103900.1.v8.1">
    <property type="protein sequence ID" value="Manes.15G103900.1.v8.1.CDS"/>
    <property type="gene ID" value="Manes.15G103900.v8.1"/>
</dbReference>
<evidence type="ECO:0000259" key="23">
    <source>
        <dbReference type="PROSITE" id="PS50873"/>
    </source>
</evidence>
<dbReference type="PANTHER" id="PTHR31388:SF6">
    <property type="entry name" value="PEROXIDASE"/>
    <property type="match status" value="1"/>
</dbReference>
<dbReference type="GO" id="GO:0046872">
    <property type="term" value="F:metal ion binding"/>
    <property type="evidence" value="ECO:0007669"/>
    <property type="project" value="UniProtKB-UniRule"/>
</dbReference>
<feature type="binding site" evidence="19">
    <location>
        <position position="192"/>
    </location>
    <ligand>
        <name>Ca(2+)</name>
        <dbReference type="ChEBI" id="CHEBI:29108"/>
        <label>2</label>
    </ligand>
</feature>
<dbReference type="InterPro" id="IPR002016">
    <property type="entry name" value="Haem_peroxidase"/>
</dbReference>
<dbReference type="InterPro" id="IPR010255">
    <property type="entry name" value="Haem_peroxidase_sf"/>
</dbReference>
<dbReference type="InterPro" id="IPR019794">
    <property type="entry name" value="Peroxidases_AS"/>
</dbReference>
<evidence type="ECO:0000256" key="20">
    <source>
        <dbReference type="PIRSR" id="PIRSR600823-4"/>
    </source>
</evidence>
<evidence type="ECO:0000256" key="3">
    <source>
        <dbReference type="ARBA" id="ARBA00004613"/>
    </source>
</evidence>
<feature type="disulfide bond" evidence="21">
    <location>
        <begin position="198"/>
        <end position="230"/>
    </location>
</feature>
<feature type="binding site" evidence="19">
    <location>
        <position position="71"/>
    </location>
    <ligand>
        <name>Ca(2+)</name>
        <dbReference type="ChEBI" id="CHEBI:29108"/>
        <label>1</label>
    </ligand>
</feature>
<feature type="binding site" evidence="19">
    <location>
        <position position="73"/>
    </location>
    <ligand>
        <name>Ca(2+)</name>
        <dbReference type="ChEBI" id="CHEBI:29108"/>
        <label>1</label>
    </ligand>
</feature>
<evidence type="ECO:0000256" key="1">
    <source>
        <dbReference type="ARBA" id="ARBA00000189"/>
    </source>
</evidence>
<dbReference type="PROSITE" id="PS00435">
    <property type="entry name" value="PEROXIDASE_1"/>
    <property type="match status" value="1"/>
</dbReference>
<feature type="signal peptide" evidence="22">
    <location>
        <begin position="1"/>
        <end position="25"/>
    </location>
</feature>
<evidence type="ECO:0000256" key="13">
    <source>
        <dbReference type="ARBA" id="ARBA00023004"/>
    </source>
</evidence>
<dbReference type="GO" id="GO:0020037">
    <property type="term" value="F:heme binding"/>
    <property type="evidence" value="ECO:0007669"/>
    <property type="project" value="UniProtKB-UniRule"/>
</dbReference>
<dbReference type="GO" id="GO:0004601">
    <property type="term" value="F:peroxidase activity"/>
    <property type="evidence" value="ECO:0000318"/>
    <property type="project" value="GO_Central"/>
</dbReference>
<accession>A0A2C9UGM3</accession>
<dbReference type="InterPro" id="IPR019793">
    <property type="entry name" value="Peroxidases_heam-ligand_BS"/>
</dbReference>
<feature type="binding site" evidence="19">
    <location>
        <position position="243"/>
    </location>
    <ligand>
        <name>Ca(2+)</name>
        <dbReference type="ChEBI" id="CHEBI:29108"/>
        <label>2</label>
    </ligand>
</feature>
<feature type="binding site" evidence="19">
    <location>
        <position position="251"/>
    </location>
    <ligand>
        <name>Ca(2+)</name>
        <dbReference type="ChEBI" id="CHEBI:29108"/>
        <label>2</label>
    </ligand>
</feature>
<evidence type="ECO:0000256" key="21">
    <source>
        <dbReference type="PIRSR" id="PIRSR600823-5"/>
    </source>
</evidence>
<comment type="caution">
    <text evidence="24">The sequence shown here is derived from an EMBL/GenBank/DDBJ whole genome shotgun (WGS) entry which is preliminary data.</text>
</comment>
<dbReference type="Gene3D" id="1.10.420.10">
    <property type="entry name" value="Peroxidase, domain 2"/>
    <property type="match status" value="1"/>
</dbReference>
<feature type="binding site" evidence="19">
    <location>
        <position position="77"/>
    </location>
    <ligand>
        <name>Ca(2+)</name>
        <dbReference type="ChEBI" id="CHEBI:29108"/>
        <label>1</label>
    </ligand>
</feature>
<evidence type="ECO:0000256" key="8">
    <source>
        <dbReference type="ARBA" id="ARBA00022617"/>
    </source>
</evidence>
<evidence type="ECO:0000256" key="2">
    <source>
        <dbReference type="ARBA" id="ARBA00002322"/>
    </source>
</evidence>
<dbReference type="FunFam" id="1.10.420.10:FF:000001">
    <property type="entry name" value="Peroxidase"/>
    <property type="match status" value="1"/>
</dbReference>
<evidence type="ECO:0000256" key="15">
    <source>
        <dbReference type="ARBA" id="ARBA00023180"/>
    </source>
</evidence>
<comment type="subcellular location">
    <subcellularLocation>
        <location evidence="3 22">Secreted</location>
    </subcellularLocation>
</comment>
<keyword evidence="11 19" id="KW-0106">Calcium</keyword>
<feature type="binding site" evidence="18">
    <location>
        <position position="161"/>
    </location>
    <ligand>
        <name>substrate</name>
    </ligand>
</feature>
<evidence type="ECO:0000256" key="10">
    <source>
        <dbReference type="ARBA" id="ARBA00022729"/>
    </source>
</evidence>
<feature type="disulfide bond" evidence="21">
    <location>
        <begin position="119"/>
        <end position="323"/>
    </location>
</feature>
<evidence type="ECO:0000256" key="5">
    <source>
        <dbReference type="ARBA" id="ARBA00012313"/>
    </source>
</evidence>